<gene>
    <name evidence="1" type="ORF">SAMN04488523_10747</name>
</gene>
<protein>
    <recommendedName>
        <fullName evidence="3">Phage integrase family protein</fullName>
    </recommendedName>
</protein>
<evidence type="ECO:0000313" key="2">
    <source>
        <dbReference type="Proteomes" id="UP000198977"/>
    </source>
</evidence>
<dbReference type="Proteomes" id="UP000198977">
    <property type="component" value="Unassembled WGS sequence"/>
</dbReference>
<reference evidence="1 2" key="1">
    <citation type="submission" date="2016-10" db="EMBL/GenBank/DDBJ databases">
        <authorList>
            <person name="de Groot N.N."/>
        </authorList>
    </citation>
    <scope>NUCLEOTIDE SEQUENCE [LARGE SCALE GENOMIC DNA]</scope>
    <source>
        <strain evidence="1 2">DSM 11443</strain>
    </source>
</reference>
<dbReference type="InterPro" id="IPR011010">
    <property type="entry name" value="DNA_brk_join_enz"/>
</dbReference>
<evidence type="ECO:0008006" key="3">
    <source>
        <dbReference type="Google" id="ProtNLM"/>
    </source>
</evidence>
<dbReference type="AlphaFoldDB" id="A0A1I2AFM4"/>
<accession>A0A1I2AFM4</accession>
<dbReference type="GO" id="GO:0003677">
    <property type="term" value="F:DNA binding"/>
    <property type="evidence" value="ECO:0007669"/>
    <property type="project" value="InterPro"/>
</dbReference>
<dbReference type="EMBL" id="FOMW01000007">
    <property type="protein sequence ID" value="SFE41793.1"/>
    <property type="molecule type" value="Genomic_DNA"/>
</dbReference>
<proteinExistence type="predicted"/>
<organism evidence="1 2">
    <name type="scientific">Sulfitobacter brevis</name>
    <dbReference type="NCBI Taxonomy" id="74348"/>
    <lineage>
        <taxon>Bacteria</taxon>
        <taxon>Pseudomonadati</taxon>
        <taxon>Pseudomonadota</taxon>
        <taxon>Alphaproteobacteria</taxon>
        <taxon>Rhodobacterales</taxon>
        <taxon>Roseobacteraceae</taxon>
        <taxon>Sulfitobacter</taxon>
    </lineage>
</organism>
<sequence length="129" mass="14261">MDWIGICLKDAAALGLDVNLQATDKAKALLGNQRHKAANIPAMPWLEVPAFYNSLNGGTLTELALRLLILTAVRSGPLRFLHEDQLGGNVWTIPGDTLKGQKDATSDFRVQLSQEAMLEYPHRVFQFEC</sequence>
<evidence type="ECO:0000313" key="1">
    <source>
        <dbReference type="EMBL" id="SFE41793.1"/>
    </source>
</evidence>
<keyword evidence="2" id="KW-1185">Reference proteome</keyword>
<name>A0A1I2AFM4_9RHOB</name>
<dbReference type="RefSeq" id="WP_342742062.1">
    <property type="nucleotide sequence ID" value="NZ_FOMW01000007.1"/>
</dbReference>
<dbReference type="STRING" id="74348.SAMN04488523_10747"/>
<dbReference type="SUPFAM" id="SSF56349">
    <property type="entry name" value="DNA breaking-rejoining enzymes"/>
    <property type="match status" value="1"/>
</dbReference>